<keyword evidence="5" id="KW-1185">Reference proteome</keyword>
<dbReference type="SUPFAM" id="SSF52833">
    <property type="entry name" value="Thioredoxin-like"/>
    <property type="match status" value="1"/>
</dbReference>
<dbReference type="GeneID" id="94693224"/>
<dbReference type="CDD" id="cd02947">
    <property type="entry name" value="TRX_family"/>
    <property type="match status" value="1"/>
</dbReference>
<dbReference type="Proteomes" id="UP000595064">
    <property type="component" value="Chromosome"/>
</dbReference>
<proteinExistence type="predicted"/>
<sequence length="133" mass="14383">MDSMAGKLPDDSAAASPWWVVCLCAQWCGVCNQYRSAFAELATQFPQMHFVWLDVEDREDVAGDLDIETFPSVLIADGERARFLGPVLPQPGVVARMLQSLAQDPGAAPADPAEAQALLRRLQSAQALERVGA</sequence>
<feature type="domain" description="Thioredoxin" evidence="1">
    <location>
        <begin position="1"/>
        <end position="124"/>
    </location>
</feature>
<evidence type="ECO:0000313" key="5">
    <source>
        <dbReference type="Proteomes" id="UP000595064"/>
    </source>
</evidence>
<dbReference type="Gene3D" id="3.40.30.10">
    <property type="entry name" value="Glutaredoxin"/>
    <property type="match status" value="1"/>
</dbReference>
<dbReference type="Proteomes" id="UP000183417">
    <property type="component" value="Unassembled WGS sequence"/>
</dbReference>
<reference evidence="3 4" key="1">
    <citation type="submission" date="2016-10" db="EMBL/GenBank/DDBJ databases">
        <authorList>
            <person name="de Groot N.N."/>
        </authorList>
    </citation>
    <scope>NUCLEOTIDE SEQUENCE [LARGE SCALE GENOMIC DNA]</scope>
    <source>
        <strain evidence="3 4">LMG 24775</strain>
    </source>
</reference>
<evidence type="ECO:0000313" key="2">
    <source>
        <dbReference type="EMBL" id="QPS83148.1"/>
    </source>
</evidence>
<accession>A0A1H3SQL9</accession>
<evidence type="ECO:0000313" key="3">
    <source>
        <dbReference type="EMBL" id="SDZ39978.1"/>
    </source>
</evidence>
<reference evidence="2 5" key="2">
    <citation type="submission" date="2020-12" db="EMBL/GenBank/DDBJ databases">
        <title>FDA dAtabase for Regulatory Grade micrObial Sequences (FDA-ARGOS): Supporting development and validation of Infectious Disease Dx tests.</title>
        <authorList>
            <person name="Sproer C."/>
            <person name="Gronow S."/>
            <person name="Severitt S."/>
            <person name="Schroder I."/>
            <person name="Tallon L."/>
            <person name="Sadzewicz L."/>
            <person name="Zhao X."/>
            <person name="Boylan J."/>
            <person name="Ott S."/>
            <person name="Bowen H."/>
            <person name="Vavikolanu K."/>
            <person name="Mehta A."/>
            <person name="Aluvathingal J."/>
            <person name="Nadendla S."/>
            <person name="Lowell S."/>
            <person name="Myers T."/>
            <person name="Yan Y."/>
            <person name="Sichtig H."/>
        </authorList>
    </citation>
    <scope>NUCLEOTIDE SEQUENCE [LARGE SCALE GENOMIC DNA]</scope>
    <source>
        <strain evidence="2 5">FDAARGOS_890</strain>
    </source>
</reference>
<dbReference type="EMBL" id="CP065748">
    <property type="protein sequence ID" value="QPS83148.1"/>
    <property type="molecule type" value="Genomic_DNA"/>
</dbReference>
<evidence type="ECO:0000313" key="4">
    <source>
        <dbReference type="Proteomes" id="UP000183417"/>
    </source>
</evidence>
<dbReference type="AlphaFoldDB" id="A0A1H3SQL9"/>
<dbReference type="KEGG" id="dla:I6G47_08760"/>
<dbReference type="Pfam" id="PF00085">
    <property type="entry name" value="Thioredoxin"/>
    <property type="match status" value="1"/>
</dbReference>
<evidence type="ECO:0000259" key="1">
    <source>
        <dbReference type="PROSITE" id="PS51352"/>
    </source>
</evidence>
<protein>
    <submittedName>
        <fullName evidence="2 3">Thioredoxin</fullName>
    </submittedName>
</protein>
<dbReference type="InterPro" id="IPR013766">
    <property type="entry name" value="Thioredoxin_domain"/>
</dbReference>
<organism evidence="3 4">
    <name type="scientific">Delftia lacustris</name>
    <dbReference type="NCBI Taxonomy" id="558537"/>
    <lineage>
        <taxon>Bacteria</taxon>
        <taxon>Pseudomonadati</taxon>
        <taxon>Pseudomonadota</taxon>
        <taxon>Betaproteobacteria</taxon>
        <taxon>Burkholderiales</taxon>
        <taxon>Comamonadaceae</taxon>
        <taxon>Delftia</taxon>
    </lineage>
</organism>
<name>A0A1H3SQL9_9BURK</name>
<gene>
    <name evidence="2" type="ORF">I6G47_08760</name>
    <name evidence="3" type="ORF">SAMN05421547_1225</name>
</gene>
<dbReference type="InterPro" id="IPR036249">
    <property type="entry name" value="Thioredoxin-like_sf"/>
</dbReference>
<dbReference type="PROSITE" id="PS51352">
    <property type="entry name" value="THIOREDOXIN_2"/>
    <property type="match status" value="1"/>
</dbReference>
<dbReference type="RefSeq" id="WP_016452383.1">
    <property type="nucleotide sequence ID" value="NZ_AP025556.1"/>
</dbReference>
<dbReference type="EMBL" id="FNPE01000022">
    <property type="protein sequence ID" value="SDZ39978.1"/>
    <property type="molecule type" value="Genomic_DNA"/>
</dbReference>